<evidence type="ECO:0000313" key="5">
    <source>
        <dbReference type="Proteomes" id="UP001220256"/>
    </source>
</evidence>
<evidence type="ECO:0000256" key="2">
    <source>
        <dbReference type="SAM" id="Phobius"/>
    </source>
</evidence>
<evidence type="ECO:0000256" key="1">
    <source>
        <dbReference type="SAM" id="MobiDB-lite"/>
    </source>
</evidence>
<feature type="region of interest" description="Disordered" evidence="1">
    <location>
        <begin position="1"/>
        <end position="30"/>
    </location>
</feature>
<dbReference type="Proteomes" id="UP000076449">
    <property type="component" value="Chromosome IV"/>
</dbReference>
<dbReference type="CDD" id="cd12829">
    <property type="entry name" value="Alr1p-like"/>
    <property type="match status" value="1"/>
</dbReference>
<keyword evidence="2" id="KW-0472">Membrane</keyword>
<keyword evidence="2" id="KW-0812">Transmembrane</keyword>
<name>A0A167PWP9_PENCH</name>
<dbReference type="Gene3D" id="3.30.460.20">
    <property type="entry name" value="CorA soluble domain-like"/>
    <property type="match status" value="1"/>
</dbReference>
<dbReference type="EMBL" id="JAPVEB010000002">
    <property type="protein sequence ID" value="KAJ5275300.1"/>
    <property type="molecule type" value="Genomic_DNA"/>
</dbReference>
<dbReference type="PANTHER" id="PTHR21535:SF94">
    <property type="entry name" value="CORA FAMILY METAL ION TRANSPORTER (EUROFUNG)"/>
    <property type="match status" value="1"/>
</dbReference>
<organism evidence="4">
    <name type="scientific">Penicillium chrysogenum</name>
    <name type="common">Penicillium notatum</name>
    <dbReference type="NCBI Taxonomy" id="5076"/>
    <lineage>
        <taxon>Eukaryota</taxon>
        <taxon>Fungi</taxon>
        <taxon>Dikarya</taxon>
        <taxon>Ascomycota</taxon>
        <taxon>Pezizomycotina</taxon>
        <taxon>Eurotiomycetes</taxon>
        <taxon>Eurotiomycetidae</taxon>
        <taxon>Eurotiales</taxon>
        <taxon>Aspergillaceae</taxon>
        <taxon>Penicillium</taxon>
        <taxon>Penicillium chrysogenum species complex</taxon>
    </lineage>
</organism>
<dbReference type="GO" id="GO:0010961">
    <property type="term" value="P:intracellular magnesium ion homeostasis"/>
    <property type="evidence" value="ECO:0007669"/>
    <property type="project" value="TreeGrafter"/>
</dbReference>
<dbReference type="EMBL" id="CM002801">
    <property type="protein sequence ID" value="KZN83935.1"/>
    <property type="molecule type" value="Genomic_DNA"/>
</dbReference>
<gene>
    <name evidence="4" type="ORF">EN45_110520</name>
    <name evidence="3" type="ORF">N7505_003845</name>
</gene>
<reference evidence="3" key="2">
    <citation type="submission" date="2022-12" db="EMBL/GenBank/DDBJ databases">
        <authorList>
            <person name="Petersen C."/>
        </authorList>
    </citation>
    <scope>NUCLEOTIDE SEQUENCE</scope>
    <source>
        <strain evidence="3">IBT 3361</strain>
    </source>
</reference>
<dbReference type="FunFam" id="1.20.58.340:FF:000027">
    <property type="entry name" value="CorA family metal ion transporter (Eurofung)"/>
    <property type="match status" value="1"/>
</dbReference>
<proteinExistence type="predicted"/>
<dbReference type="Pfam" id="PF01544">
    <property type="entry name" value="CorA"/>
    <property type="match status" value="1"/>
</dbReference>
<reference evidence="3 5" key="3">
    <citation type="journal article" date="2023" name="IMA Fungus">
        <title>Comparative genomic study of the Penicillium genus elucidates a diverse pangenome and 15 lateral gene transfer events.</title>
        <authorList>
            <person name="Petersen C."/>
            <person name="Sorensen T."/>
            <person name="Nielsen M.R."/>
            <person name="Sondergaard T.E."/>
            <person name="Sorensen J.L."/>
            <person name="Fitzpatrick D.A."/>
            <person name="Frisvad J.C."/>
            <person name="Nielsen K.L."/>
        </authorList>
    </citation>
    <scope>NUCLEOTIDE SEQUENCE [LARGE SCALE GENOMIC DNA]</scope>
    <source>
        <strain evidence="3 5">IBT 3361</strain>
    </source>
</reference>
<dbReference type="InterPro" id="IPR044089">
    <property type="entry name" value="Alr1-like"/>
</dbReference>
<accession>A0A167PWP9</accession>
<feature type="transmembrane region" description="Helical" evidence="2">
    <location>
        <begin position="353"/>
        <end position="376"/>
    </location>
</feature>
<protein>
    <submittedName>
        <fullName evidence="4">Putative metal ion transporter</fullName>
    </submittedName>
</protein>
<dbReference type="OMA" id="ETGEVMC"/>
<reference evidence="4" key="1">
    <citation type="journal article" date="2014" name="Genome Announc.">
        <title>Complete sequencing and chromosome-scale genome assembly of the industrial progenitor strain P2niaD18 from the penicillin producer Penicillium chrysogenum.</title>
        <authorList>
            <person name="Specht T."/>
            <person name="Dahlmann T.A."/>
            <person name="Zadra I."/>
            <person name="Kurnsteiner H."/>
            <person name="Kuck U."/>
        </authorList>
    </citation>
    <scope>NUCLEOTIDE SEQUENCE [LARGE SCALE GENOMIC DNA]</scope>
    <source>
        <strain evidence="4">P2niaD18</strain>
    </source>
</reference>
<dbReference type="GO" id="GO:0005886">
    <property type="term" value="C:plasma membrane"/>
    <property type="evidence" value="ECO:0007669"/>
    <property type="project" value="TreeGrafter"/>
</dbReference>
<dbReference type="Proteomes" id="UP001220256">
    <property type="component" value="Unassembled WGS sequence"/>
</dbReference>
<evidence type="ECO:0000313" key="3">
    <source>
        <dbReference type="EMBL" id="KAJ5275300.1"/>
    </source>
</evidence>
<evidence type="ECO:0000313" key="4">
    <source>
        <dbReference type="EMBL" id="KZN83935.1"/>
    </source>
</evidence>
<dbReference type="InterPro" id="IPR002523">
    <property type="entry name" value="MgTranspt_CorA/ZnTranspt_ZntB"/>
</dbReference>
<dbReference type="GO" id="GO:0015095">
    <property type="term" value="F:magnesium ion transmembrane transporter activity"/>
    <property type="evidence" value="ECO:0007669"/>
    <property type="project" value="InterPro"/>
</dbReference>
<dbReference type="InterPro" id="IPR045861">
    <property type="entry name" value="CorA_cytoplasmic_dom"/>
</dbReference>
<dbReference type="Gene3D" id="1.20.58.340">
    <property type="entry name" value="Magnesium transport protein CorA, transmembrane region"/>
    <property type="match status" value="1"/>
</dbReference>
<dbReference type="PhylomeDB" id="A0A167PWP9"/>
<keyword evidence="2" id="KW-1133">Transmembrane helix</keyword>
<feature type="transmembrane region" description="Helical" evidence="2">
    <location>
        <begin position="321"/>
        <end position="341"/>
    </location>
</feature>
<dbReference type="PANTHER" id="PTHR21535">
    <property type="entry name" value="MAGNESIUM AND COBALT TRANSPORT PROTEIN/MITOCHONDRIAL IMPORT INNER MEMBRANE TRANSLOCASE SUBUNIT TIM8"/>
    <property type="match status" value="1"/>
</dbReference>
<keyword evidence="5" id="KW-1185">Reference proteome</keyword>
<sequence>MGLVADHPTRAPTPTLTNGESILREKPSTPDIDGETKQFSFFSAQKDAITSADSIQLLKSSSAAFENLMETGIHTGLWWLHVSTPSNEDIDALSRVLDIHPLTVEDIKTRELREKTEPFGPYYFVSLRLPQWPKMAIGSRASSANIYGIVFREGIISFTYGNNQHAAHVWSRIKKQQSQLSLTSDWICYALIDDIVDDFAPLINRVQTGVEMVEDGVSVTRPGDIGLALQSIYKYRKEVTHIRQLLHDKTDVIRSFARHCGSLGSTPADVTLYLSDIQDHVLTMMANLANAEQMLSRSQSKYLSQLSFDSTRMRNTIVGTLARLTGIGAVIVMMQVITGLFSMNISIPGLGVVGLSCWFGILGLILGLILLFLVVAKRIMRRQ</sequence>
<dbReference type="SUPFAM" id="SSF143865">
    <property type="entry name" value="CorA soluble domain-like"/>
    <property type="match status" value="1"/>
</dbReference>
<dbReference type="AlphaFoldDB" id="A0A167PWP9"/>